<organism evidence="4 5">
    <name type="scientific">Pseudoalteromonas ruthenica</name>
    <dbReference type="NCBI Taxonomy" id="151081"/>
    <lineage>
        <taxon>Bacteria</taxon>
        <taxon>Pseudomonadati</taxon>
        <taxon>Pseudomonadota</taxon>
        <taxon>Gammaproteobacteria</taxon>
        <taxon>Alteromonadales</taxon>
        <taxon>Pseudoalteromonadaceae</taxon>
        <taxon>Pseudoalteromonas</taxon>
    </lineage>
</organism>
<gene>
    <name evidence="4" type="ORF">CWC05_12350</name>
</gene>
<feature type="signal peptide" evidence="2">
    <location>
        <begin position="1"/>
        <end position="19"/>
    </location>
</feature>
<keyword evidence="2" id="KW-0732">Signal</keyword>
<dbReference type="SUPFAM" id="SSF55486">
    <property type="entry name" value="Metalloproteases ('zincins'), catalytic domain"/>
    <property type="match status" value="1"/>
</dbReference>
<dbReference type="EMBL" id="PNCG01000013">
    <property type="protein sequence ID" value="TMP86588.1"/>
    <property type="molecule type" value="Genomic_DNA"/>
</dbReference>
<evidence type="ECO:0000313" key="5">
    <source>
        <dbReference type="Proteomes" id="UP000305874"/>
    </source>
</evidence>
<evidence type="ECO:0000313" key="4">
    <source>
        <dbReference type="EMBL" id="TMP86588.1"/>
    </source>
</evidence>
<reference evidence="4 5" key="1">
    <citation type="submission" date="2017-12" db="EMBL/GenBank/DDBJ databases">
        <authorList>
            <person name="Paulsen S."/>
            <person name="Gram L.K."/>
        </authorList>
    </citation>
    <scope>NUCLEOTIDE SEQUENCE [LARGE SCALE GENOMIC DNA]</scope>
    <source>
        <strain evidence="4 5">S2897</strain>
    </source>
</reference>
<evidence type="ECO:0000259" key="3">
    <source>
        <dbReference type="Pfam" id="PF04151"/>
    </source>
</evidence>
<evidence type="ECO:0000256" key="1">
    <source>
        <dbReference type="SAM" id="MobiDB-lite"/>
    </source>
</evidence>
<dbReference type="AlphaFoldDB" id="A0A5S3Z2Z1"/>
<dbReference type="Pfam" id="PF13688">
    <property type="entry name" value="Reprolysin_5"/>
    <property type="match status" value="1"/>
</dbReference>
<proteinExistence type="predicted"/>
<sequence length="600" mass="63260">MFKPTLIASALLSSTAVFAQGPLFEVSSQQMANSVNAAQANMSQLSGAQFQLTSNTASLSLPVDGAQVHFTRKNASLSASGNLIWQGENDNGDSVTLVQTAKGISGTVKTNGDVLKLKPVGAHGHQLRTLKPEQMPPEHQPGHVMPEGPLAKQVSVNNSPSIFAQPQAVADTQIDLLVVYTAKAAQLSGDIDALIDLAINETNQGYQNSGVNATVSLAHKAQVNYTEASSSGTDLNRLAGTNDGYMDEVHGLRDQYGADVVVLVNDVNGYCGQADAIGASASSAFAMVDYDCATGYYSFGHEIGHLQAARHNPENDPTNSPYTYGHGYQDPSSQWRTVMAYNCNSGCTRINYWSNPNKSYNGTAMGTTTRSDNTRVLNITSPTIANFRSGGTPPPPPNELENGQPISISGANGSETLYTFEVPAGASNISITSSGGSGDLDLYVKYGATASQNNYDCRPYENGNNESCTDTRAGTYSIMVHGYNAYSGATLVASYEQSGSDLPIEITESNLSGSQGQWQYFTVDVPAGASTVDVSTSGGSGDVDLYVRQGAQPTTSSYDCRPFRSGNNESCSEAAAAGTWHVGLRAYSNYSGVTLNISVQ</sequence>
<accession>A0A5S3Z2Z1</accession>
<feature type="region of interest" description="Disordered" evidence="1">
    <location>
        <begin position="386"/>
        <end position="411"/>
    </location>
</feature>
<evidence type="ECO:0000256" key="2">
    <source>
        <dbReference type="SAM" id="SignalP"/>
    </source>
</evidence>
<dbReference type="Gene3D" id="2.60.120.380">
    <property type="match status" value="2"/>
</dbReference>
<feature type="domain" description="Peptidase C-terminal archaeal/bacterial" evidence="3">
    <location>
        <begin position="520"/>
        <end position="585"/>
    </location>
</feature>
<reference evidence="5" key="2">
    <citation type="submission" date="2019-06" db="EMBL/GenBank/DDBJ databases">
        <title>Co-occurence of chitin degradation, pigmentation and bioactivity in marine Pseudoalteromonas.</title>
        <authorList>
            <person name="Sonnenschein E.C."/>
            <person name="Bech P.K."/>
        </authorList>
    </citation>
    <scope>NUCLEOTIDE SEQUENCE [LARGE SCALE GENOMIC DNA]</scope>
    <source>
        <strain evidence="5">S2897</strain>
    </source>
</reference>
<feature type="domain" description="Peptidase C-terminal archaeal/bacterial" evidence="3">
    <location>
        <begin position="417"/>
        <end position="482"/>
    </location>
</feature>
<name>A0A5S3Z2Z1_9GAMM</name>
<comment type="caution">
    <text evidence="4">The sequence shown here is derived from an EMBL/GenBank/DDBJ whole genome shotgun (WGS) entry which is preliminary data.</text>
</comment>
<dbReference type="InterPro" id="IPR007280">
    <property type="entry name" value="Peptidase_C_arc/bac"/>
</dbReference>
<dbReference type="Pfam" id="PF04151">
    <property type="entry name" value="PPC"/>
    <property type="match status" value="2"/>
</dbReference>
<dbReference type="RefSeq" id="WP_138548407.1">
    <property type="nucleotide sequence ID" value="NZ_PNCG01000013.1"/>
</dbReference>
<dbReference type="Proteomes" id="UP000305874">
    <property type="component" value="Unassembled WGS sequence"/>
</dbReference>
<feature type="chain" id="PRO_5024422394" evidence="2">
    <location>
        <begin position="20"/>
        <end position="600"/>
    </location>
</feature>
<protein>
    <submittedName>
        <fullName evidence="4">MAM protein</fullName>
    </submittedName>
</protein>